<sequence length="407" mass="43980">MAPTSALISGVALSKRSATIAGMVERGFEGNGINCGPGQVAQPRYREHGNPSTYAQASRLPNRDKGWKCSANNERLPDKRVLAHAVHPRSYRLHVQRVFVSLEFEIVSSVSPRSPGLSQPTGGAAADTPIDGGNSPIGVLLPERPAVQTSDCMRLQAPKAVAPPTQSLLFEERNMEGHPDRPAHRASPIGLGASDAEVKPQDCGVNEDIAWPELDLFVSDDLAGLGSLAEDDPVMPDWLFAEAEDAVQTNEVRAIPDLGAELARPMNARDENLARCRLFERVSRELWSAEQRKVGRETTGRRSPGDPLGRQADAWWAGKAELSDTATASDETLETAWVDAPSTDRVRLCVPFFQSVATQFRLLNQGRPEGAGRSPDWQAVNDSGGGGDNPRWPSVAEHRKHSRGATG</sequence>
<evidence type="ECO:0000256" key="1">
    <source>
        <dbReference type="SAM" id="MobiDB-lite"/>
    </source>
</evidence>
<feature type="compositionally biased region" description="Basic residues" evidence="1">
    <location>
        <begin position="398"/>
        <end position="407"/>
    </location>
</feature>
<keyword evidence="3" id="KW-1185">Reference proteome</keyword>
<name>A0AAJ0DR81_9PEZI</name>
<evidence type="ECO:0000313" key="2">
    <source>
        <dbReference type="EMBL" id="KAK1503138.1"/>
    </source>
</evidence>
<accession>A0AAJ0DR81</accession>
<organism evidence="2 3">
    <name type="scientific">Colletotrichum costaricense</name>
    <dbReference type="NCBI Taxonomy" id="1209916"/>
    <lineage>
        <taxon>Eukaryota</taxon>
        <taxon>Fungi</taxon>
        <taxon>Dikarya</taxon>
        <taxon>Ascomycota</taxon>
        <taxon>Pezizomycotina</taxon>
        <taxon>Sordariomycetes</taxon>
        <taxon>Hypocreomycetidae</taxon>
        <taxon>Glomerellales</taxon>
        <taxon>Glomerellaceae</taxon>
        <taxon>Colletotrichum</taxon>
        <taxon>Colletotrichum acutatum species complex</taxon>
    </lineage>
</organism>
<dbReference type="RefSeq" id="XP_060304223.1">
    <property type="nucleotide sequence ID" value="XM_060465225.1"/>
</dbReference>
<dbReference type="Proteomes" id="UP001240678">
    <property type="component" value="Unassembled WGS sequence"/>
</dbReference>
<dbReference type="GeneID" id="85348772"/>
<evidence type="ECO:0000313" key="3">
    <source>
        <dbReference type="Proteomes" id="UP001240678"/>
    </source>
</evidence>
<proteinExistence type="predicted"/>
<feature type="region of interest" description="Disordered" evidence="1">
    <location>
        <begin position="366"/>
        <end position="407"/>
    </location>
</feature>
<feature type="region of interest" description="Disordered" evidence="1">
    <location>
        <begin position="110"/>
        <end position="134"/>
    </location>
</feature>
<feature type="compositionally biased region" description="Basic and acidic residues" evidence="1">
    <location>
        <begin position="291"/>
        <end position="304"/>
    </location>
</feature>
<dbReference type="EMBL" id="MOOE01000042">
    <property type="protein sequence ID" value="KAK1503138.1"/>
    <property type="molecule type" value="Genomic_DNA"/>
</dbReference>
<protein>
    <submittedName>
        <fullName evidence="2">Uncharacterized protein</fullName>
    </submittedName>
</protein>
<feature type="region of interest" description="Disordered" evidence="1">
    <location>
        <begin position="291"/>
        <end position="311"/>
    </location>
</feature>
<comment type="caution">
    <text evidence="2">The sequence shown here is derived from an EMBL/GenBank/DDBJ whole genome shotgun (WGS) entry which is preliminary data.</text>
</comment>
<dbReference type="AlphaFoldDB" id="A0AAJ0DR81"/>
<feature type="compositionally biased region" description="Polar residues" evidence="1">
    <location>
        <begin position="110"/>
        <end position="121"/>
    </location>
</feature>
<gene>
    <name evidence="2" type="ORF">CCOS01_17091</name>
</gene>
<reference evidence="2 3" key="1">
    <citation type="submission" date="2016-10" db="EMBL/GenBank/DDBJ databases">
        <title>The genome sequence of Colletotrichum fioriniae PJ7.</title>
        <authorList>
            <person name="Baroncelli R."/>
        </authorList>
    </citation>
    <scope>NUCLEOTIDE SEQUENCE [LARGE SCALE GENOMIC DNA]</scope>
    <source>
        <strain evidence="2 3">IMI 309622</strain>
    </source>
</reference>